<keyword evidence="11" id="KW-1185">Reference proteome</keyword>
<dbReference type="InterPro" id="IPR001057">
    <property type="entry name" value="Glu/AcGlu_kinase"/>
</dbReference>
<dbReference type="SUPFAM" id="SSF53633">
    <property type="entry name" value="Carbamate kinase-like"/>
    <property type="match status" value="1"/>
</dbReference>
<dbReference type="NCBIfam" id="TIGR01027">
    <property type="entry name" value="proB"/>
    <property type="match status" value="1"/>
</dbReference>
<evidence type="ECO:0000256" key="2">
    <source>
        <dbReference type="ARBA" id="ARBA00022605"/>
    </source>
</evidence>
<feature type="domain" description="PUA" evidence="9">
    <location>
        <begin position="277"/>
        <end position="350"/>
    </location>
</feature>
<dbReference type="GO" id="GO:0004349">
    <property type="term" value="F:glutamate 5-kinase activity"/>
    <property type="evidence" value="ECO:0007669"/>
    <property type="project" value="UniProtKB-UniRule"/>
</dbReference>
<evidence type="ECO:0000256" key="1">
    <source>
        <dbReference type="ARBA" id="ARBA00022490"/>
    </source>
</evidence>
<feature type="binding site" evidence="8">
    <location>
        <position position="150"/>
    </location>
    <ligand>
        <name>substrate</name>
    </ligand>
</feature>
<evidence type="ECO:0000313" key="11">
    <source>
        <dbReference type="Proteomes" id="UP000186026"/>
    </source>
</evidence>
<dbReference type="InterPro" id="IPR002478">
    <property type="entry name" value="PUA"/>
</dbReference>
<proteinExistence type="inferred from homology"/>
<comment type="subcellular location">
    <subcellularLocation>
        <location evidence="8">Cytoplasm</location>
    </subcellularLocation>
</comment>
<feature type="binding site" evidence="8">
    <location>
        <position position="51"/>
    </location>
    <ligand>
        <name>substrate</name>
    </ligand>
</feature>
<dbReference type="InterPro" id="IPR015947">
    <property type="entry name" value="PUA-like_sf"/>
</dbReference>
<dbReference type="SMART" id="SM00359">
    <property type="entry name" value="PUA"/>
    <property type="match status" value="1"/>
</dbReference>
<keyword evidence="3 8" id="KW-0641">Proline biosynthesis</keyword>
<dbReference type="InterPro" id="IPR036393">
    <property type="entry name" value="AceGlu_kinase-like_sf"/>
</dbReference>
<dbReference type="GO" id="GO:0005524">
    <property type="term" value="F:ATP binding"/>
    <property type="evidence" value="ECO:0007669"/>
    <property type="project" value="UniProtKB-KW"/>
</dbReference>
<feature type="binding site" evidence="8">
    <location>
        <position position="11"/>
    </location>
    <ligand>
        <name>ATP</name>
        <dbReference type="ChEBI" id="CHEBI:30616"/>
    </ligand>
</feature>
<gene>
    <name evidence="8" type="primary">proB</name>
    <name evidence="10" type="ORF">SAMN05421761_103268</name>
</gene>
<feature type="binding site" evidence="8">
    <location>
        <position position="138"/>
    </location>
    <ligand>
        <name>substrate</name>
    </ligand>
</feature>
<accession>A0A1N7LED7</accession>
<evidence type="ECO:0000256" key="8">
    <source>
        <dbReference type="HAMAP-Rule" id="MF_00456"/>
    </source>
</evidence>
<comment type="function">
    <text evidence="8">Catalyzes the transfer of a phosphate group to glutamate to form L-glutamate 5-phosphate.</text>
</comment>
<dbReference type="GO" id="GO:0005829">
    <property type="term" value="C:cytosol"/>
    <property type="evidence" value="ECO:0007669"/>
    <property type="project" value="TreeGrafter"/>
</dbReference>
<keyword evidence="4 8" id="KW-0808">Transferase</keyword>
<keyword evidence="7 8" id="KW-0067">ATP-binding</keyword>
<evidence type="ECO:0000256" key="4">
    <source>
        <dbReference type="ARBA" id="ARBA00022679"/>
    </source>
</evidence>
<evidence type="ECO:0000313" key="10">
    <source>
        <dbReference type="EMBL" id="SIS72194.1"/>
    </source>
</evidence>
<dbReference type="STRING" id="529505.SAMN05421761_103268"/>
<dbReference type="PRINTS" id="PR00474">
    <property type="entry name" value="GLU5KINASE"/>
</dbReference>
<organism evidence="10 11">
    <name type="scientific">Belliella pelovolcani</name>
    <dbReference type="NCBI Taxonomy" id="529505"/>
    <lineage>
        <taxon>Bacteria</taxon>
        <taxon>Pseudomonadati</taxon>
        <taxon>Bacteroidota</taxon>
        <taxon>Cytophagia</taxon>
        <taxon>Cytophagales</taxon>
        <taxon>Cyclobacteriaceae</taxon>
        <taxon>Belliella</taxon>
    </lineage>
</organism>
<dbReference type="PROSITE" id="PS50890">
    <property type="entry name" value="PUA"/>
    <property type="match status" value="1"/>
</dbReference>
<dbReference type="GO" id="GO:0003723">
    <property type="term" value="F:RNA binding"/>
    <property type="evidence" value="ECO:0007669"/>
    <property type="project" value="InterPro"/>
</dbReference>
<evidence type="ECO:0000259" key="9">
    <source>
        <dbReference type="SMART" id="SM00359"/>
    </source>
</evidence>
<dbReference type="Gene3D" id="2.30.130.10">
    <property type="entry name" value="PUA domain"/>
    <property type="match status" value="1"/>
</dbReference>
<dbReference type="PANTHER" id="PTHR43654">
    <property type="entry name" value="GLUTAMATE 5-KINASE"/>
    <property type="match status" value="1"/>
</dbReference>
<dbReference type="EMBL" id="FTOP01000003">
    <property type="protein sequence ID" value="SIS72194.1"/>
    <property type="molecule type" value="Genomic_DNA"/>
</dbReference>
<protein>
    <recommendedName>
        <fullName evidence="8">Glutamate 5-kinase</fullName>
        <ecNumber evidence="8">2.7.2.11</ecNumber>
    </recommendedName>
    <alternativeName>
        <fullName evidence="8">Gamma-glutamyl kinase</fullName>
        <shortName evidence="8">GK</shortName>
    </alternativeName>
</protein>
<dbReference type="AlphaFoldDB" id="A0A1N7LED7"/>
<dbReference type="EC" id="2.7.2.11" evidence="8"/>
<dbReference type="Proteomes" id="UP000186026">
    <property type="component" value="Unassembled WGS sequence"/>
</dbReference>
<evidence type="ECO:0000256" key="7">
    <source>
        <dbReference type="ARBA" id="ARBA00022840"/>
    </source>
</evidence>
<comment type="similarity">
    <text evidence="8">Belongs to the glutamate 5-kinase family.</text>
</comment>
<name>A0A1N7LED7_9BACT</name>
<evidence type="ECO:0000256" key="6">
    <source>
        <dbReference type="ARBA" id="ARBA00022777"/>
    </source>
</evidence>
<dbReference type="PIRSF" id="PIRSF000729">
    <property type="entry name" value="GK"/>
    <property type="match status" value="1"/>
</dbReference>
<dbReference type="Pfam" id="PF00696">
    <property type="entry name" value="AA_kinase"/>
    <property type="match status" value="1"/>
</dbReference>
<dbReference type="PANTHER" id="PTHR43654:SF1">
    <property type="entry name" value="ISOPENTENYL PHOSPHATE KINASE"/>
    <property type="match status" value="1"/>
</dbReference>
<keyword evidence="1 8" id="KW-0963">Cytoplasm</keyword>
<comment type="catalytic activity">
    <reaction evidence="8">
        <text>L-glutamate + ATP = L-glutamyl 5-phosphate + ADP</text>
        <dbReference type="Rhea" id="RHEA:14877"/>
        <dbReference type="ChEBI" id="CHEBI:29985"/>
        <dbReference type="ChEBI" id="CHEBI:30616"/>
        <dbReference type="ChEBI" id="CHEBI:58274"/>
        <dbReference type="ChEBI" id="CHEBI:456216"/>
        <dbReference type="EC" id="2.7.2.11"/>
    </reaction>
</comment>
<dbReference type="InterPro" id="IPR041739">
    <property type="entry name" value="G5K_ProB"/>
</dbReference>
<dbReference type="UniPathway" id="UPA00098">
    <property type="reaction ID" value="UER00359"/>
</dbReference>
<dbReference type="InterPro" id="IPR001048">
    <property type="entry name" value="Asp/Glu/Uridylate_kinase"/>
</dbReference>
<dbReference type="FunFam" id="3.40.1160.10:FF:000040">
    <property type="entry name" value="Glutamate 5-kinase"/>
    <property type="match status" value="1"/>
</dbReference>
<dbReference type="GO" id="GO:0055129">
    <property type="term" value="P:L-proline biosynthetic process"/>
    <property type="evidence" value="ECO:0007669"/>
    <property type="project" value="UniProtKB-UniRule"/>
</dbReference>
<comment type="caution">
    <text evidence="8">Lacks conserved residue(s) required for the propagation of feature annotation.</text>
</comment>
<dbReference type="SUPFAM" id="SSF88697">
    <property type="entry name" value="PUA domain-like"/>
    <property type="match status" value="1"/>
</dbReference>
<evidence type="ECO:0000256" key="3">
    <source>
        <dbReference type="ARBA" id="ARBA00022650"/>
    </source>
</evidence>
<dbReference type="CDD" id="cd04242">
    <property type="entry name" value="AAK_G5K_ProB"/>
    <property type="match status" value="1"/>
</dbReference>
<comment type="pathway">
    <text evidence="8">Amino-acid biosynthesis; L-proline biosynthesis; L-glutamate 5-semialdehyde from L-glutamate: step 1/2.</text>
</comment>
<dbReference type="CDD" id="cd21157">
    <property type="entry name" value="PUA_G5K"/>
    <property type="match status" value="1"/>
</dbReference>
<reference evidence="11" key="1">
    <citation type="submission" date="2017-01" db="EMBL/GenBank/DDBJ databases">
        <authorList>
            <person name="Varghese N."/>
            <person name="Submissions S."/>
        </authorList>
    </citation>
    <scope>NUCLEOTIDE SEQUENCE [LARGE SCALE GENOMIC DNA]</scope>
    <source>
        <strain evidence="11">DSM 46698</strain>
    </source>
</reference>
<keyword evidence="2 8" id="KW-0028">Amino-acid biosynthesis</keyword>
<evidence type="ECO:0000256" key="5">
    <source>
        <dbReference type="ARBA" id="ARBA00022741"/>
    </source>
</evidence>
<dbReference type="InterPro" id="IPR036974">
    <property type="entry name" value="PUA_sf"/>
</dbReference>
<dbReference type="InterPro" id="IPR011529">
    <property type="entry name" value="Glu_5kinase"/>
</dbReference>
<dbReference type="HAMAP" id="MF_00456">
    <property type="entry name" value="ProB"/>
    <property type="match status" value="1"/>
</dbReference>
<sequence length="361" mass="39867">MMKALNFCIIKIGSNVLTNVDGNPDFDRMSHLVSEIAHLKKSGVKIILVSSGAVAFGRKEITLAERINPVTKKQIWSSTGQIELINTYKNLFANHQTQVAQILVTKEDFRDRKHFLNMKNCLLGLLEQGILPIVNENDTVAITELMFTDNDELASLTAAMVDADSLVLLTNVNGIYTGHPDNEDSELLQVIQHQDKNLGNYITASKSSFGRGGMLTKLNMALKAANLGIQVFIANGKTENIISQIHSGTATCTYFQPQKAKQSSKKWLAHGMNYYKGAVKINKGARLALTQQKISSLLPIGIIEITGDFEKGDILRISDDTDSIIGLGRAEYSSKVAVEKVGLKNQKPLIHYNYLYIFGHE</sequence>
<dbReference type="Gene3D" id="3.40.1160.10">
    <property type="entry name" value="Acetylglutamate kinase-like"/>
    <property type="match status" value="2"/>
</dbReference>
<keyword evidence="5 8" id="KW-0547">Nucleotide-binding</keyword>
<dbReference type="Pfam" id="PF01472">
    <property type="entry name" value="PUA"/>
    <property type="match status" value="1"/>
</dbReference>
<dbReference type="InterPro" id="IPR005715">
    <property type="entry name" value="Glu_5kinase/COase_Synthase"/>
</dbReference>
<keyword evidence="6 8" id="KW-0418">Kinase</keyword>